<proteinExistence type="inferred from homology"/>
<dbReference type="GO" id="GO:0003735">
    <property type="term" value="F:structural constituent of ribosome"/>
    <property type="evidence" value="ECO:0007669"/>
    <property type="project" value="InterPro"/>
</dbReference>
<evidence type="ECO:0000313" key="5">
    <source>
        <dbReference type="EMBL" id="OGD67874.1"/>
    </source>
</evidence>
<evidence type="ECO:0000256" key="4">
    <source>
        <dbReference type="SAM" id="MobiDB-lite"/>
    </source>
</evidence>
<sequence length="168" mass="19278">MLKIRLTRTGKKKQPNYRIVVAEHTAPIQGKFIEILGNYNPFTKKIVLDHKKTEDWLKNGAKPSNTAAKLLQKEGLKHSSIIIKKFKAKSKKQLEEEKKLDEEKKVQEAAEKESRKVEFEQEQAEKAEEKASEEPKADNQPEEEKPKNKEVNSSKDGRTANEENPQSV</sequence>
<dbReference type="NCBIfam" id="TIGR00002">
    <property type="entry name" value="S16"/>
    <property type="match status" value="1"/>
</dbReference>
<evidence type="ECO:0000313" key="6">
    <source>
        <dbReference type="Proteomes" id="UP000176451"/>
    </source>
</evidence>
<dbReference type="Pfam" id="PF00886">
    <property type="entry name" value="Ribosomal_S16"/>
    <property type="match status" value="1"/>
</dbReference>
<dbReference type="Proteomes" id="UP000176451">
    <property type="component" value="Unassembled WGS sequence"/>
</dbReference>
<dbReference type="AlphaFoldDB" id="A0A1F5EKW6"/>
<comment type="similarity">
    <text evidence="3">Belongs to the bacterial ribosomal protein bS16 family.</text>
</comment>
<keyword evidence="2 3" id="KW-0687">Ribonucleoprotein</keyword>
<reference evidence="5 6" key="1">
    <citation type="journal article" date="2016" name="Nat. Commun.">
        <title>Thousands of microbial genomes shed light on interconnected biogeochemical processes in an aquifer system.</title>
        <authorList>
            <person name="Anantharaman K."/>
            <person name="Brown C.T."/>
            <person name="Hug L.A."/>
            <person name="Sharon I."/>
            <person name="Castelle C.J."/>
            <person name="Probst A.J."/>
            <person name="Thomas B.C."/>
            <person name="Singh A."/>
            <person name="Wilkins M.J."/>
            <person name="Karaoz U."/>
            <person name="Brodie E.L."/>
            <person name="Williams K.H."/>
            <person name="Hubbard S.S."/>
            <person name="Banfield J.F."/>
        </authorList>
    </citation>
    <scope>NUCLEOTIDE SEQUENCE [LARGE SCALE GENOMIC DNA]</scope>
</reference>
<dbReference type="PROSITE" id="PS00732">
    <property type="entry name" value="RIBOSOMAL_S16"/>
    <property type="match status" value="1"/>
</dbReference>
<dbReference type="GO" id="GO:0006412">
    <property type="term" value="P:translation"/>
    <property type="evidence" value="ECO:0007669"/>
    <property type="project" value="UniProtKB-UniRule"/>
</dbReference>
<dbReference type="InterPro" id="IPR000307">
    <property type="entry name" value="Ribosomal_bS16"/>
</dbReference>
<name>A0A1F5EKW6_9BACT</name>
<dbReference type="STRING" id="1797469.A3F08_00455"/>
<evidence type="ECO:0000256" key="2">
    <source>
        <dbReference type="ARBA" id="ARBA00023274"/>
    </source>
</evidence>
<feature type="region of interest" description="Disordered" evidence="4">
    <location>
        <begin position="87"/>
        <end position="168"/>
    </location>
</feature>
<dbReference type="EMBL" id="MEZV01000005">
    <property type="protein sequence ID" value="OGD67874.1"/>
    <property type="molecule type" value="Genomic_DNA"/>
</dbReference>
<dbReference type="GO" id="GO:0005737">
    <property type="term" value="C:cytoplasm"/>
    <property type="evidence" value="ECO:0007669"/>
    <property type="project" value="UniProtKB-ARBA"/>
</dbReference>
<dbReference type="PANTHER" id="PTHR12919:SF20">
    <property type="entry name" value="SMALL RIBOSOMAL SUBUNIT PROTEIN BS16M"/>
    <property type="match status" value="1"/>
</dbReference>
<dbReference type="Gene3D" id="3.30.1320.10">
    <property type="match status" value="1"/>
</dbReference>
<dbReference type="PANTHER" id="PTHR12919">
    <property type="entry name" value="30S RIBOSOMAL PROTEIN S16"/>
    <property type="match status" value="1"/>
</dbReference>
<accession>A0A1F5EKW6</accession>
<protein>
    <recommendedName>
        <fullName evidence="3">Small ribosomal subunit protein bS16</fullName>
    </recommendedName>
</protein>
<evidence type="ECO:0000256" key="1">
    <source>
        <dbReference type="ARBA" id="ARBA00022980"/>
    </source>
</evidence>
<dbReference type="InterPro" id="IPR023803">
    <property type="entry name" value="Ribosomal_bS16_dom_sf"/>
</dbReference>
<evidence type="ECO:0000256" key="3">
    <source>
        <dbReference type="HAMAP-Rule" id="MF_00385"/>
    </source>
</evidence>
<dbReference type="GO" id="GO:0015935">
    <property type="term" value="C:small ribosomal subunit"/>
    <property type="evidence" value="ECO:0007669"/>
    <property type="project" value="TreeGrafter"/>
</dbReference>
<dbReference type="InterPro" id="IPR020592">
    <property type="entry name" value="Ribosomal_bS16_CS"/>
</dbReference>
<gene>
    <name evidence="3" type="primary">rpsP</name>
    <name evidence="5" type="ORF">A3F08_00455</name>
</gene>
<dbReference type="HAMAP" id="MF_00385">
    <property type="entry name" value="Ribosomal_bS16"/>
    <property type="match status" value="1"/>
</dbReference>
<organism evidence="5 6">
    <name type="scientific">Candidatus Berkelbacteria bacterium RIFCSPHIGHO2_12_FULL_36_9</name>
    <dbReference type="NCBI Taxonomy" id="1797469"/>
    <lineage>
        <taxon>Bacteria</taxon>
        <taxon>Candidatus Berkelbacteria</taxon>
    </lineage>
</organism>
<comment type="caution">
    <text evidence="5">The sequence shown here is derived from an EMBL/GenBank/DDBJ whole genome shotgun (WGS) entry which is preliminary data.</text>
</comment>
<feature type="compositionally biased region" description="Basic and acidic residues" evidence="4">
    <location>
        <begin position="92"/>
        <end position="161"/>
    </location>
</feature>
<dbReference type="SUPFAM" id="SSF54565">
    <property type="entry name" value="Ribosomal protein S16"/>
    <property type="match status" value="1"/>
</dbReference>
<keyword evidence="1 3" id="KW-0689">Ribosomal protein</keyword>